<dbReference type="Pfam" id="PF00532">
    <property type="entry name" value="Peripla_BP_1"/>
    <property type="match status" value="1"/>
</dbReference>
<dbReference type="InterPro" id="IPR001761">
    <property type="entry name" value="Peripla_BP/Lac1_sug-bd_dom"/>
</dbReference>
<accession>D4XVM3</accession>
<proteinExistence type="predicted"/>
<dbReference type="Proteomes" id="UP000004757">
    <property type="component" value="Unassembled WGS sequence"/>
</dbReference>
<dbReference type="STRING" id="747682.MALL_0553"/>
<evidence type="ECO:0000256" key="2">
    <source>
        <dbReference type="ARBA" id="ARBA00023125"/>
    </source>
</evidence>
<dbReference type="GO" id="GO:0003700">
    <property type="term" value="F:DNA-binding transcription factor activity"/>
    <property type="evidence" value="ECO:0007669"/>
    <property type="project" value="TreeGrafter"/>
</dbReference>
<keyword evidence="1" id="KW-0805">Transcription regulation</keyword>
<dbReference type="CDD" id="cd01392">
    <property type="entry name" value="HTH_LacI"/>
    <property type="match status" value="1"/>
</dbReference>
<dbReference type="GO" id="GO:0000976">
    <property type="term" value="F:transcription cis-regulatory region binding"/>
    <property type="evidence" value="ECO:0007669"/>
    <property type="project" value="TreeGrafter"/>
</dbReference>
<dbReference type="AlphaFoldDB" id="D4XVM3"/>
<keyword evidence="6" id="KW-1185">Reference proteome</keyword>
<organism evidence="5 6">
    <name type="scientific">Mycoplasmopsis alligatoris A21JP2</name>
    <dbReference type="NCBI Taxonomy" id="747682"/>
    <lineage>
        <taxon>Bacteria</taxon>
        <taxon>Bacillati</taxon>
        <taxon>Mycoplasmatota</taxon>
        <taxon>Mycoplasmoidales</taxon>
        <taxon>Metamycoplasmataceae</taxon>
        <taxon>Mycoplasmopsis</taxon>
    </lineage>
</organism>
<reference evidence="5 6" key="1">
    <citation type="submission" date="2010-03" db="EMBL/GenBank/DDBJ databases">
        <authorList>
            <person name="Glass J.I."/>
            <person name="Benders G.A."/>
            <person name="Durkin A.S."/>
            <person name="Farmerie W.G."/>
            <person name="Hlavinka K."/>
            <person name="Hostetler J."/>
            <person name="Jackson J."/>
            <person name="May M.A."/>
            <person name="Miller R.H."/>
            <person name="Paralanov V."/>
            <person name="Radune D."/>
            <person name="Szczypinski B."/>
            <person name="Brown D.R."/>
        </authorList>
    </citation>
    <scope>NUCLEOTIDE SEQUENCE [LARGE SCALE GENOMIC DNA]</scope>
    <source>
        <strain evidence="5 6">A21JP2</strain>
    </source>
</reference>
<sequence length="314" mass="36455">MKTISYKDISKIANVSISTVSRYYNNGYVSKKTKQKIEDVIERYEYFPNHGARLIRGRDHSIFIVMPDWPQNSYATVANGIVQAAKSHGKKVNITYSETTTKEYIDSIRYLLSWRPTSLVLFVPKYDAELFEYLKTIEDTSIVIFGHEVRGLNWIKIDDTNAFYALTKAFYSSIKDNQKMLFVIDKKLNETMTEDRKIGFINACNELGIEYDFYYLESKTKKIINEFIRHTKKENISNIVCSTHEVFISLSVLGDKGLRLTDIGYQSVYDYIQTYKSKIFIDYAYIGLEIEKMILIHGSEGKLQSKLIKAKIIK</sequence>
<dbReference type="PROSITE" id="PS50932">
    <property type="entry name" value="HTH_LACI_2"/>
    <property type="match status" value="1"/>
</dbReference>
<dbReference type="SUPFAM" id="SSF53822">
    <property type="entry name" value="Periplasmic binding protein-like I"/>
    <property type="match status" value="1"/>
</dbReference>
<dbReference type="SUPFAM" id="SSF47413">
    <property type="entry name" value="lambda repressor-like DNA-binding domains"/>
    <property type="match status" value="1"/>
</dbReference>
<dbReference type="EMBL" id="ADNC01000007">
    <property type="protein sequence ID" value="EFF41607.1"/>
    <property type="molecule type" value="Genomic_DNA"/>
</dbReference>
<dbReference type="InterPro" id="IPR010982">
    <property type="entry name" value="Lambda_DNA-bd_dom_sf"/>
</dbReference>
<comment type="caution">
    <text evidence="5">The sequence shown here is derived from an EMBL/GenBank/DDBJ whole genome shotgun (WGS) entry which is preliminary data.</text>
</comment>
<evidence type="ECO:0000256" key="3">
    <source>
        <dbReference type="ARBA" id="ARBA00023163"/>
    </source>
</evidence>
<dbReference type="PANTHER" id="PTHR30146">
    <property type="entry name" value="LACI-RELATED TRANSCRIPTIONAL REPRESSOR"/>
    <property type="match status" value="1"/>
</dbReference>
<dbReference type="InterPro" id="IPR028082">
    <property type="entry name" value="Peripla_BP_I"/>
</dbReference>
<protein>
    <recommendedName>
        <fullName evidence="4">HTH lacI-type domain-containing protein</fullName>
    </recommendedName>
</protein>
<dbReference type="OrthoDB" id="9775433at2"/>
<evidence type="ECO:0000256" key="1">
    <source>
        <dbReference type="ARBA" id="ARBA00023015"/>
    </source>
</evidence>
<feature type="domain" description="HTH lacI-type" evidence="4">
    <location>
        <begin position="4"/>
        <end position="57"/>
    </location>
</feature>
<dbReference type="Pfam" id="PF00356">
    <property type="entry name" value="LacI"/>
    <property type="match status" value="1"/>
</dbReference>
<gene>
    <name evidence="5" type="ORF">MALL_0553</name>
</gene>
<dbReference type="Gene3D" id="1.10.260.40">
    <property type="entry name" value="lambda repressor-like DNA-binding domains"/>
    <property type="match status" value="1"/>
</dbReference>
<name>D4XVM3_9BACT</name>
<dbReference type="InterPro" id="IPR000843">
    <property type="entry name" value="HTH_LacI"/>
</dbReference>
<evidence type="ECO:0000259" key="4">
    <source>
        <dbReference type="PROSITE" id="PS50932"/>
    </source>
</evidence>
<dbReference type="SMART" id="SM00354">
    <property type="entry name" value="HTH_LACI"/>
    <property type="match status" value="1"/>
</dbReference>
<evidence type="ECO:0000313" key="5">
    <source>
        <dbReference type="EMBL" id="EFF41607.1"/>
    </source>
</evidence>
<dbReference type="RefSeq" id="WP_005683304.1">
    <property type="nucleotide sequence ID" value="NZ_ADNC01000007.1"/>
</dbReference>
<dbReference type="Gene3D" id="3.40.50.2300">
    <property type="match status" value="2"/>
</dbReference>
<evidence type="ECO:0000313" key="6">
    <source>
        <dbReference type="Proteomes" id="UP000004757"/>
    </source>
</evidence>
<keyword evidence="3" id="KW-0804">Transcription</keyword>
<dbReference type="eggNOG" id="COG1609">
    <property type="taxonomic scope" value="Bacteria"/>
</dbReference>
<keyword evidence="2" id="KW-0238">DNA-binding</keyword>
<dbReference type="PANTHER" id="PTHR30146:SF154">
    <property type="entry name" value="TRANSCRIPTION REGULATOR, MEMBER OF GALR FAMILY"/>
    <property type="match status" value="1"/>
</dbReference>